<gene>
    <name evidence="3" type="ORF">FHS79_000956</name>
</gene>
<dbReference type="SMART" id="SM00850">
    <property type="entry name" value="LytTR"/>
    <property type="match status" value="1"/>
</dbReference>
<feature type="transmembrane region" description="Helical" evidence="1">
    <location>
        <begin position="24"/>
        <end position="44"/>
    </location>
</feature>
<protein>
    <recommendedName>
        <fullName evidence="2">HTH LytTR-type domain-containing protein</fullName>
    </recommendedName>
</protein>
<keyword evidence="1" id="KW-0472">Membrane</keyword>
<dbReference type="InterPro" id="IPR007492">
    <property type="entry name" value="LytTR_DNA-bd_dom"/>
</dbReference>
<evidence type="ECO:0000313" key="4">
    <source>
        <dbReference type="Proteomes" id="UP000538147"/>
    </source>
</evidence>
<dbReference type="RefSeq" id="WP_184196202.1">
    <property type="nucleotide sequence ID" value="NZ_BMOX01000001.1"/>
</dbReference>
<comment type="caution">
    <text evidence="3">The sequence shown here is derived from an EMBL/GenBank/DDBJ whole genome shotgun (WGS) entry which is preliminary data.</text>
</comment>
<proteinExistence type="predicted"/>
<organism evidence="3 4">
    <name type="scientific">Polymorphobacter multimanifer</name>
    <dbReference type="NCBI Taxonomy" id="1070431"/>
    <lineage>
        <taxon>Bacteria</taxon>
        <taxon>Pseudomonadati</taxon>
        <taxon>Pseudomonadota</taxon>
        <taxon>Alphaproteobacteria</taxon>
        <taxon>Sphingomonadales</taxon>
        <taxon>Sphingosinicellaceae</taxon>
        <taxon>Polymorphobacter</taxon>
    </lineage>
</organism>
<dbReference type="GO" id="GO:0000156">
    <property type="term" value="F:phosphorelay response regulator activity"/>
    <property type="evidence" value="ECO:0007669"/>
    <property type="project" value="InterPro"/>
</dbReference>
<dbReference type="Gene3D" id="2.40.50.1020">
    <property type="entry name" value="LytTr DNA-binding domain"/>
    <property type="match status" value="1"/>
</dbReference>
<dbReference type="InterPro" id="IPR046947">
    <property type="entry name" value="LytR-like"/>
</dbReference>
<feature type="transmembrane region" description="Helical" evidence="1">
    <location>
        <begin position="132"/>
        <end position="151"/>
    </location>
</feature>
<dbReference type="GO" id="GO:0003677">
    <property type="term" value="F:DNA binding"/>
    <property type="evidence" value="ECO:0007669"/>
    <property type="project" value="InterPro"/>
</dbReference>
<feature type="domain" description="HTH LytTR-type" evidence="2">
    <location>
        <begin position="176"/>
        <end position="276"/>
    </location>
</feature>
<keyword evidence="1" id="KW-0812">Transmembrane</keyword>
<dbReference type="Pfam" id="PF04397">
    <property type="entry name" value="LytTR"/>
    <property type="match status" value="1"/>
</dbReference>
<keyword evidence="1" id="KW-1133">Transmembrane helix</keyword>
<dbReference type="PANTHER" id="PTHR37299">
    <property type="entry name" value="TRANSCRIPTIONAL REGULATOR-RELATED"/>
    <property type="match status" value="1"/>
</dbReference>
<evidence type="ECO:0000259" key="2">
    <source>
        <dbReference type="PROSITE" id="PS50930"/>
    </source>
</evidence>
<reference evidence="3 4" key="1">
    <citation type="submission" date="2020-08" db="EMBL/GenBank/DDBJ databases">
        <title>Genomic Encyclopedia of Type Strains, Phase IV (KMG-IV): sequencing the most valuable type-strain genomes for metagenomic binning, comparative biology and taxonomic classification.</title>
        <authorList>
            <person name="Goeker M."/>
        </authorList>
    </citation>
    <scope>NUCLEOTIDE SEQUENCE [LARGE SCALE GENOMIC DNA]</scope>
    <source>
        <strain evidence="3 4">DSM 102189</strain>
    </source>
</reference>
<dbReference type="Proteomes" id="UP000538147">
    <property type="component" value="Unassembled WGS sequence"/>
</dbReference>
<dbReference type="PROSITE" id="PS50930">
    <property type="entry name" value="HTH_LYTTR"/>
    <property type="match status" value="1"/>
</dbReference>
<name>A0A841L2H2_9SPHN</name>
<evidence type="ECO:0000313" key="3">
    <source>
        <dbReference type="EMBL" id="MBB6226794.1"/>
    </source>
</evidence>
<keyword evidence="4" id="KW-1185">Reference proteome</keyword>
<dbReference type="AlphaFoldDB" id="A0A841L2H2"/>
<dbReference type="PANTHER" id="PTHR37299:SF1">
    <property type="entry name" value="STAGE 0 SPORULATION PROTEIN A HOMOLOG"/>
    <property type="match status" value="1"/>
</dbReference>
<dbReference type="EMBL" id="JACIIV010000006">
    <property type="protein sequence ID" value="MBB6226794.1"/>
    <property type="molecule type" value="Genomic_DNA"/>
</dbReference>
<accession>A0A841L2H2</accession>
<feature type="transmembrane region" description="Helical" evidence="1">
    <location>
        <begin position="87"/>
        <end position="112"/>
    </location>
</feature>
<evidence type="ECO:0000256" key="1">
    <source>
        <dbReference type="SAM" id="Phobius"/>
    </source>
</evidence>
<sequence>MQDPTPIDNMVASSPSLLPPSPRALWLGGGLVLWLLYSVVFINTVPSSPLRAGRDALANVVPLLLLAMMTHSLLRDQVMKLSVPRQMAAHIGLAASFATFWYAGVVIMLAFFSGLGSGIFTIRGFSGPAFTWQVFQGLVIYAAIAATCYAIRGGRAAANLTIVDDSAPRLERYLTKTGDEMTPVLVRDIVLIEGAQDYAEVATMAGRHLVRLSLGEFEARLDPARFLRVHRSTIINFDHLQRAEPAGNGRLTLHMRSGDSVTSSRAGAQLLRSFMV</sequence>